<protein>
    <submittedName>
        <fullName evidence="5">Ribosomal protein L16</fullName>
    </submittedName>
</protein>
<accession>A0A0X9V4I5</accession>
<dbReference type="CDD" id="cd01433">
    <property type="entry name" value="Ribosomal_L16_L10e"/>
    <property type="match status" value="1"/>
</dbReference>
<evidence type="ECO:0000256" key="4">
    <source>
        <dbReference type="RuleBase" id="RU004413"/>
    </source>
</evidence>
<evidence type="ECO:0000256" key="3">
    <source>
        <dbReference type="ARBA" id="ARBA00023274"/>
    </source>
</evidence>
<dbReference type="InterPro" id="IPR036920">
    <property type="entry name" value="Ribosomal_uL16_sf"/>
</dbReference>
<dbReference type="GO" id="GO:0019843">
    <property type="term" value="F:rRNA binding"/>
    <property type="evidence" value="ECO:0007669"/>
    <property type="project" value="InterPro"/>
</dbReference>
<dbReference type="EMBL" id="KT347148">
    <property type="protein sequence ID" value="AMA21080.1"/>
    <property type="molecule type" value="Genomic_DNA"/>
</dbReference>
<dbReference type="GO" id="GO:0003735">
    <property type="term" value="F:structural constituent of ribosome"/>
    <property type="evidence" value="ECO:0007669"/>
    <property type="project" value="InterPro"/>
</dbReference>
<dbReference type="Gene3D" id="3.90.1170.10">
    <property type="entry name" value="Ribosomal protein L10e/L16"/>
    <property type="match status" value="1"/>
</dbReference>
<evidence type="ECO:0000256" key="2">
    <source>
        <dbReference type="ARBA" id="ARBA00022980"/>
    </source>
</evidence>
<dbReference type="PANTHER" id="PTHR12220:SF13">
    <property type="entry name" value="LARGE RIBOSOMAL SUBUNIT PROTEIN UL16M"/>
    <property type="match status" value="1"/>
</dbReference>
<dbReference type="InterPro" id="IPR016180">
    <property type="entry name" value="Ribosomal_uL16_dom"/>
</dbReference>
<dbReference type="RefSeq" id="YP_001876614.1">
    <property type="nucleotide sequence ID" value="NC_010654.1"/>
</dbReference>
<dbReference type="PROSITE" id="PS00701">
    <property type="entry name" value="RIBOSOMAL_L16_2"/>
    <property type="match status" value="1"/>
</dbReference>
<dbReference type="SUPFAM" id="SSF54686">
    <property type="entry name" value="Ribosomal protein L16p/L10e"/>
    <property type="match status" value="1"/>
</dbReference>
<keyword evidence="5" id="KW-0934">Plastid</keyword>
<dbReference type="GO" id="GO:0005762">
    <property type="term" value="C:mitochondrial large ribosomal subunit"/>
    <property type="evidence" value="ECO:0007669"/>
    <property type="project" value="TreeGrafter"/>
</dbReference>
<dbReference type="PANTHER" id="PTHR12220">
    <property type="entry name" value="50S/60S RIBOSOMAL PROTEIN L16"/>
    <property type="match status" value="1"/>
</dbReference>
<dbReference type="InterPro" id="IPR047873">
    <property type="entry name" value="Ribosomal_uL16"/>
</dbReference>
<dbReference type="InterPro" id="IPR000114">
    <property type="entry name" value="Ribosomal_uL16_bact-type"/>
</dbReference>
<gene>
    <name evidence="5" type="primary">rpl16</name>
</gene>
<evidence type="ECO:0000313" key="5">
    <source>
        <dbReference type="EMBL" id="AMA21080.1"/>
    </source>
</evidence>
<keyword evidence="2 4" id="KW-0689">Ribosomal protein</keyword>
<proteinExistence type="inferred from homology"/>
<organism evidence="5">
    <name type="scientific">Welwitschia mirabilis</name>
    <name type="common">Tree tumbo</name>
    <name type="synonym">Welwitschia bainesii</name>
    <dbReference type="NCBI Taxonomy" id="3377"/>
    <lineage>
        <taxon>Eukaryota</taxon>
        <taxon>Viridiplantae</taxon>
        <taxon>Streptophyta</taxon>
        <taxon>Embryophyta</taxon>
        <taxon>Tracheophyta</taxon>
        <taxon>Spermatophyta</taxon>
        <taxon>Gnetopsida</taxon>
        <taxon>Gnetidae</taxon>
        <taxon>Welwitschiales</taxon>
        <taxon>Welwitschiaceae</taxon>
        <taxon>Welwitschia</taxon>
    </lineage>
</organism>
<keyword evidence="3 4" id="KW-0687">Ribonucleoprotein</keyword>
<sequence length="134" mass="15173">MLSPKKTKFRKQHKGRLKGVCSRGNRIIFGKFAIQALEPAWVTSGQIEAGRRTITRIARRGIKVWIRLFPDKPITKKSADTRMGSGKGDPKFWVAVVKPGRLLYEMGGVPENVARKAAQIVAYKMCMRTRFLKT</sequence>
<dbReference type="NCBIfam" id="TIGR01164">
    <property type="entry name" value="rplP_bact"/>
    <property type="match status" value="1"/>
</dbReference>
<dbReference type="HAMAP" id="MF_01342">
    <property type="entry name" value="Ribosomal_uL16"/>
    <property type="match status" value="1"/>
</dbReference>
<dbReference type="InterPro" id="IPR020798">
    <property type="entry name" value="Ribosomal_uL16_CS"/>
</dbReference>
<dbReference type="Pfam" id="PF00252">
    <property type="entry name" value="Ribosomal_L16"/>
    <property type="match status" value="1"/>
</dbReference>
<dbReference type="GO" id="GO:0032543">
    <property type="term" value="P:mitochondrial translation"/>
    <property type="evidence" value="ECO:0007669"/>
    <property type="project" value="TreeGrafter"/>
</dbReference>
<dbReference type="SMR" id="A0A0X9V4I5"/>
<dbReference type="FunFam" id="3.90.1170.10:FF:000001">
    <property type="entry name" value="50S ribosomal protein L16"/>
    <property type="match status" value="1"/>
</dbReference>
<name>A0A0X9V4I5_WELMI</name>
<dbReference type="GeneID" id="6276177"/>
<evidence type="ECO:0000256" key="1">
    <source>
        <dbReference type="ARBA" id="ARBA00008931"/>
    </source>
</evidence>
<dbReference type="AlphaFoldDB" id="A0A0X9V4I5"/>
<geneLocation type="plastid" evidence="5"/>
<reference evidence="5" key="1">
    <citation type="journal article" date="2016" name="Mol. Biol. Evol.">
        <title>Ginkgo and Welwitschia Mitogenomes Reveal Extreme Contrasts in Gymnosperm Mitochondrial Evolution.</title>
        <authorList>
            <person name="Guo W."/>
            <person name="Grewe F."/>
            <person name="Fan W."/>
            <person name="Young G.J."/>
            <person name="Knoop V."/>
            <person name="Palmer J.D."/>
            <person name="Mower J.P."/>
        </authorList>
    </citation>
    <scope>NUCLEOTIDE SEQUENCE</scope>
</reference>
<comment type="similarity">
    <text evidence="1 4">Belongs to the universal ribosomal protein uL16 family.</text>
</comment>
<dbReference type="PRINTS" id="PR00060">
    <property type="entry name" value="RIBOSOMALL16"/>
</dbReference>